<evidence type="ECO:0000313" key="2">
    <source>
        <dbReference type="Proteomes" id="UP000095287"/>
    </source>
</evidence>
<evidence type="ECO:0000256" key="1">
    <source>
        <dbReference type="SAM" id="MobiDB-lite"/>
    </source>
</evidence>
<feature type="compositionally biased region" description="Basic and acidic residues" evidence="1">
    <location>
        <begin position="150"/>
        <end position="161"/>
    </location>
</feature>
<accession>A0A1I7YPB0</accession>
<protein>
    <submittedName>
        <fullName evidence="3">Tail assembly chaperone</fullName>
    </submittedName>
</protein>
<evidence type="ECO:0000313" key="3">
    <source>
        <dbReference type="WBParaSite" id="L893_g18354.t1"/>
    </source>
</evidence>
<proteinExistence type="predicted"/>
<feature type="region of interest" description="Disordered" evidence="1">
    <location>
        <begin position="150"/>
        <end position="173"/>
    </location>
</feature>
<keyword evidence="2" id="KW-1185">Reference proteome</keyword>
<organism evidence="2 3">
    <name type="scientific">Steinernema glaseri</name>
    <dbReference type="NCBI Taxonomy" id="37863"/>
    <lineage>
        <taxon>Eukaryota</taxon>
        <taxon>Metazoa</taxon>
        <taxon>Ecdysozoa</taxon>
        <taxon>Nematoda</taxon>
        <taxon>Chromadorea</taxon>
        <taxon>Rhabditida</taxon>
        <taxon>Tylenchina</taxon>
        <taxon>Panagrolaimomorpha</taxon>
        <taxon>Strongyloidoidea</taxon>
        <taxon>Steinernematidae</taxon>
        <taxon>Steinernema</taxon>
    </lineage>
</organism>
<sequence>MCTMAKKYDDASLVKKYNDVGWFDGEDAAELDVLRDVMMIHAEACGTEFDSKFFPRGRPSIDDSDKCPDGDPELCAYAMSTTQAPTTAKDYVALVRPLSRADLRLVERAIYADANWNMGMLREFRRMVHLWELICLTEAPEVWEVWDEPKPEPWPHDESQRDGNCPNVEPTTTPCTVVERAL</sequence>
<dbReference type="WBParaSite" id="L893_g18354.t1">
    <property type="protein sequence ID" value="L893_g18354.t1"/>
    <property type="gene ID" value="L893_g18354"/>
</dbReference>
<dbReference type="AlphaFoldDB" id="A0A1I7YPB0"/>
<reference evidence="3" key="1">
    <citation type="submission" date="2016-11" db="UniProtKB">
        <authorList>
            <consortium name="WormBaseParasite"/>
        </authorList>
    </citation>
    <scope>IDENTIFICATION</scope>
</reference>
<name>A0A1I7YPB0_9BILA</name>
<dbReference type="Proteomes" id="UP000095287">
    <property type="component" value="Unplaced"/>
</dbReference>
<feature type="compositionally biased region" description="Low complexity" evidence="1">
    <location>
        <begin position="164"/>
        <end position="173"/>
    </location>
</feature>